<evidence type="ECO:0000313" key="11">
    <source>
        <dbReference type="Proteomes" id="UP000799767"/>
    </source>
</evidence>
<feature type="compositionally biased region" description="Acidic residues" evidence="8">
    <location>
        <begin position="368"/>
        <end position="379"/>
    </location>
</feature>
<gene>
    <name evidence="10" type="ORF">BDY17DRAFT_289900</name>
</gene>
<dbReference type="Proteomes" id="UP000799767">
    <property type="component" value="Unassembled WGS sequence"/>
</dbReference>
<proteinExistence type="predicted"/>
<keyword evidence="3" id="KW-0479">Metal-binding</keyword>
<dbReference type="GO" id="GO:0008270">
    <property type="term" value="F:zinc ion binding"/>
    <property type="evidence" value="ECO:0007669"/>
    <property type="project" value="UniProtKB-KW"/>
</dbReference>
<keyword evidence="6" id="KW-1133">Transmembrane helix</keyword>
<feature type="region of interest" description="Disordered" evidence="8">
    <location>
        <begin position="1"/>
        <end position="72"/>
    </location>
</feature>
<keyword evidence="4" id="KW-0863">Zinc-finger</keyword>
<keyword evidence="5" id="KW-0862">Zinc</keyword>
<dbReference type="GeneID" id="54473420"/>
<evidence type="ECO:0000259" key="9">
    <source>
        <dbReference type="PROSITE" id="PS51292"/>
    </source>
</evidence>
<dbReference type="PROSITE" id="PS51292">
    <property type="entry name" value="ZF_RING_CH"/>
    <property type="match status" value="1"/>
</dbReference>
<evidence type="ECO:0000256" key="4">
    <source>
        <dbReference type="ARBA" id="ARBA00022771"/>
    </source>
</evidence>
<evidence type="ECO:0000256" key="3">
    <source>
        <dbReference type="ARBA" id="ARBA00022723"/>
    </source>
</evidence>
<feature type="region of interest" description="Disordered" evidence="8">
    <location>
        <begin position="336"/>
        <end position="355"/>
    </location>
</feature>
<feature type="compositionally biased region" description="Basic and acidic residues" evidence="8">
    <location>
        <begin position="50"/>
        <end position="72"/>
    </location>
</feature>
<evidence type="ECO:0000256" key="5">
    <source>
        <dbReference type="ARBA" id="ARBA00022833"/>
    </source>
</evidence>
<sequence length="563" mass="61740">MESLPRRQPSQRRSSPEQTSPNQASTHASTFPAHTRSEDTQPLFSNGIQQERDAEQQQQEEHAQPPAVDKDADPTVKKCWICFADSTEDEADTSPWRDPCPCALVAHEECLLDWIADLEAPNNRGAQRGMASPKIECPQCKSEIRLARPRDYVVDGVRVLTRLGAKVTTPGALAVLGSMFYNSSMLFGIHSTYAVFGAEDGFRILYPLISSTTRLPLEFDNATARELGDHILAVTADHLAHWRLFIGLPLIFPVLTLSRTTLADSILPVLPILFFATQTPTPQDSIEFGQWPPSASLAFALLPYLRAAYNAYYERVWADKERKWLKEIQPRVREGEAEGLANADPDLENAGGEDGNIFEVRIDGGIWEDWEEDSDDEDDAQRRVAGGANEAPPIQVRGDEGLPRAPEPAVQANPPLNAPQDGEPGLEAPNADGAGPAAQAEHHHHVAGAERRLSFSPTAVAETVLGAIAFPTIAGISGELLRLALPRSWTTAALGGPRGRMVSKGLLQQKWGRSLIGGCLFVVLKDCVTLYVKWKMAQLHRQRRVVDYQGKRTREADPPAASA</sequence>
<protein>
    <recommendedName>
        <fullName evidence="9">RING-CH-type domain-containing protein</fullName>
    </recommendedName>
</protein>
<dbReference type="EMBL" id="MU001631">
    <property type="protein sequence ID" value="KAF2487895.1"/>
    <property type="molecule type" value="Genomic_DNA"/>
</dbReference>
<evidence type="ECO:0000256" key="7">
    <source>
        <dbReference type="ARBA" id="ARBA00023136"/>
    </source>
</evidence>
<dbReference type="SUPFAM" id="SSF57850">
    <property type="entry name" value="RING/U-box"/>
    <property type="match status" value="1"/>
</dbReference>
<evidence type="ECO:0000256" key="6">
    <source>
        <dbReference type="ARBA" id="ARBA00022989"/>
    </source>
</evidence>
<feature type="compositionally biased region" description="Low complexity" evidence="8">
    <location>
        <begin position="1"/>
        <end position="21"/>
    </location>
</feature>
<dbReference type="Pfam" id="PF12906">
    <property type="entry name" value="RINGv"/>
    <property type="match status" value="1"/>
</dbReference>
<name>A0A6A6Q6F5_9PEZI</name>
<dbReference type="RefSeq" id="XP_033594464.1">
    <property type="nucleotide sequence ID" value="XM_033732418.1"/>
</dbReference>
<evidence type="ECO:0000256" key="8">
    <source>
        <dbReference type="SAM" id="MobiDB-lite"/>
    </source>
</evidence>
<evidence type="ECO:0000256" key="1">
    <source>
        <dbReference type="ARBA" id="ARBA00004141"/>
    </source>
</evidence>
<organism evidence="10 11">
    <name type="scientific">Neohortaea acidophila</name>
    <dbReference type="NCBI Taxonomy" id="245834"/>
    <lineage>
        <taxon>Eukaryota</taxon>
        <taxon>Fungi</taxon>
        <taxon>Dikarya</taxon>
        <taxon>Ascomycota</taxon>
        <taxon>Pezizomycotina</taxon>
        <taxon>Dothideomycetes</taxon>
        <taxon>Dothideomycetidae</taxon>
        <taxon>Mycosphaerellales</taxon>
        <taxon>Teratosphaeriaceae</taxon>
        <taxon>Neohortaea</taxon>
    </lineage>
</organism>
<evidence type="ECO:0000256" key="2">
    <source>
        <dbReference type="ARBA" id="ARBA00022692"/>
    </source>
</evidence>
<keyword evidence="11" id="KW-1185">Reference proteome</keyword>
<dbReference type="PANTHER" id="PTHR46283">
    <property type="entry name" value="E3 UBIQUITIN-PROTEIN LIGASE MARCH5"/>
    <property type="match status" value="1"/>
</dbReference>
<feature type="region of interest" description="Disordered" evidence="8">
    <location>
        <begin position="368"/>
        <end position="450"/>
    </location>
</feature>
<dbReference type="OrthoDB" id="5817083at2759"/>
<evidence type="ECO:0000313" key="10">
    <source>
        <dbReference type="EMBL" id="KAF2487895.1"/>
    </source>
</evidence>
<keyword evidence="7" id="KW-0472">Membrane</keyword>
<dbReference type="Gene3D" id="3.30.40.10">
    <property type="entry name" value="Zinc/RING finger domain, C3HC4 (zinc finger)"/>
    <property type="match status" value="1"/>
</dbReference>
<dbReference type="InterPro" id="IPR011016">
    <property type="entry name" value="Znf_RING-CH"/>
</dbReference>
<dbReference type="AlphaFoldDB" id="A0A6A6Q6F5"/>
<comment type="subcellular location">
    <subcellularLocation>
        <location evidence="1">Membrane</location>
        <topology evidence="1">Multi-pass membrane protein</topology>
    </subcellularLocation>
</comment>
<reference evidence="10" key="1">
    <citation type="journal article" date="2020" name="Stud. Mycol.">
        <title>101 Dothideomycetes genomes: a test case for predicting lifestyles and emergence of pathogens.</title>
        <authorList>
            <person name="Haridas S."/>
            <person name="Albert R."/>
            <person name="Binder M."/>
            <person name="Bloem J."/>
            <person name="Labutti K."/>
            <person name="Salamov A."/>
            <person name="Andreopoulos B."/>
            <person name="Baker S."/>
            <person name="Barry K."/>
            <person name="Bills G."/>
            <person name="Bluhm B."/>
            <person name="Cannon C."/>
            <person name="Castanera R."/>
            <person name="Culley D."/>
            <person name="Daum C."/>
            <person name="Ezra D."/>
            <person name="Gonzalez J."/>
            <person name="Henrissat B."/>
            <person name="Kuo A."/>
            <person name="Liang C."/>
            <person name="Lipzen A."/>
            <person name="Lutzoni F."/>
            <person name="Magnuson J."/>
            <person name="Mondo S."/>
            <person name="Nolan M."/>
            <person name="Ohm R."/>
            <person name="Pangilinan J."/>
            <person name="Park H.-J."/>
            <person name="Ramirez L."/>
            <person name="Alfaro M."/>
            <person name="Sun H."/>
            <person name="Tritt A."/>
            <person name="Yoshinaga Y."/>
            <person name="Zwiers L.-H."/>
            <person name="Turgeon B."/>
            <person name="Goodwin S."/>
            <person name="Spatafora J."/>
            <person name="Crous P."/>
            <person name="Grigoriev I."/>
        </authorList>
    </citation>
    <scope>NUCLEOTIDE SEQUENCE</scope>
    <source>
        <strain evidence="10">CBS 113389</strain>
    </source>
</reference>
<feature type="domain" description="RING-CH-type" evidence="9">
    <location>
        <begin position="71"/>
        <end position="147"/>
    </location>
</feature>
<dbReference type="InterPro" id="IPR013083">
    <property type="entry name" value="Znf_RING/FYVE/PHD"/>
</dbReference>
<dbReference type="GO" id="GO:0016020">
    <property type="term" value="C:membrane"/>
    <property type="evidence" value="ECO:0007669"/>
    <property type="project" value="UniProtKB-SubCell"/>
</dbReference>
<keyword evidence="2" id="KW-0812">Transmembrane</keyword>
<accession>A0A6A6Q6F5</accession>